<dbReference type="EMBL" id="SDHX01000001">
    <property type="protein sequence ID" value="RXK56583.1"/>
    <property type="molecule type" value="Genomic_DNA"/>
</dbReference>
<dbReference type="Pfam" id="PF13432">
    <property type="entry name" value="TPR_16"/>
    <property type="match status" value="2"/>
</dbReference>
<dbReference type="Pfam" id="PF17128">
    <property type="entry name" value="DUF5107"/>
    <property type="match status" value="1"/>
</dbReference>
<sequence>MPRPSAVLVRRDTVTLPTWLPAAPDRNPMFLEKRVYQGSSGRVYPLPFTDRIAEKSVPHAWEAVFLENEFLLVMILPQLGGRIHRVLDKTNGYDAVYHQPVIKPALVGLAGPWASGGIEFNWPQHHRPSTFLPADVAIEKHPDGSATVWLGDHDPMARLKGMHGVRLRPGCSRLDLLVRAYNRTADVQTFLWWANVATRVHEHYQSFFPPDVTHIADHAKRATDTFPLSSGRYYGVDYAARAREGVPATEQPRQFQPPPGSYAANDLSWYANIPVPTSYMVMGSQEDFFGGYDHRAQAGLVHIADHHIAPGKKQWTWGNHEFGYAWDRNLTAPDAAGEYAPYIELMAGVFTDNQPDFSFLQPGETKTWTQCWYPIRAIGPAQQANPEAALSLRIARGRVHLGVAVTAAHPAARITLASAGRKLAGFTHDLSPATPFTKTQRLPRSHDLTLTVHTRDGRELIRYTPRSPRGQPPPPPATEPAAPGDVATNDELYFVGLHLEQYRHATRHPEAYWREALRRDAGDARCHLALGRWHLRRGELAAAARHLRASIARATSRNPNPADGEAHYQLGRCLRAQADCSGSDQTRDSLRTDAYAAFSKATWNHAWQSAAFHALAEIDSARADWNTALDHLDRCLRLNADHLLARNLKALVLRRLGRPAEAVALLRETRALDPLDWWSRDLLGEKLACDNQVRLDLALDYARAGFHSEAVAVLDGARPEPHTGTAPLIGYYRGWLLHRLGRKSESRRTLRAAAQASPDYCFPARPEEIAILQHAIDANPRDARAPFYLGNLFYDRRRHREAIALWRRAVKLEPKNAVAWRNLGIGCFNILGQPAAARAAYERAFRAAPRDARLLFERDQLWKRLGVTPARRLRELRRHERLVAQRDDLTVELCALLNHQGRPDLALATLGPRRFQPWEGGEGQVLGQYVRARLGLGRAAMAKGDAATAVGHFRQALQPPENLGESWHLLANRSHVHYWLGAALAATGEKSAAREEWLKAATSKGDFQDMSVRAHSEMTYYSALSLTGLGRRAEAQILFLTLFAYARHLARQPAKIDYFATSLPTMLLFDDDLAARQGTTALFLEAQARLGLGERPTARRLLRTVLKRDPNHALAADLLDSQ</sequence>
<evidence type="ECO:0000259" key="3">
    <source>
        <dbReference type="Pfam" id="PF17128"/>
    </source>
</evidence>
<dbReference type="OrthoDB" id="174931at2"/>
<keyword evidence="5" id="KW-1185">Reference proteome</keyword>
<dbReference type="PANTHER" id="PTHR12558">
    <property type="entry name" value="CELL DIVISION CYCLE 16,23,27"/>
    <property type="match status" value="1"/>
</dbReference>
<keyword evidence="1" id="KW-0802">TPR repeat</keyword>
<reference evidence="4 5" key="1">
    <citation type="submission" date="2019-01" db="EMBL/GenBank/DDBJ databases">
        <title>Lacunisphaera sp. strain TWA-58.</title>
        <authorList>
            <person name="Chen W.-M."/>
        </authorList>
    </citation>
    <scope>NUCLEOTIDE SEQUENCE [LARGE SCALE GENOMIC DNA]</scope>
    <source>
        <strain evidence="4 5">TWA-58</strain>
    </source>
</reference>
<dbReference type="Gene3D" id="1.25.40.10">
    <property type="entry name" value="Tetratricopeptide repeat domain"/>
    <property type="match status" value="4"/>
</dbReference>
<comment type="caution">
    <text evidence="4">The sequence shown here is derived from an EMBL/GenBank/DDBJ whole genome shotgun (WGS) entry which is preliminary data.</text>
</comment>
<dbReference type="PROSITE" id="PS50005">
    <property type="entry name" value="TPR"/>
    <property type="match status" value="1"/>
</dbReference>
<evidence type="ECO:0000256" key="1">
    <source>
        <dbReference type="PROSITE-ProRule" id="PRU00339"/>
    </source>
</evidence>
<accession>A0A4Q1CBU5</accession>
<gene>
    <name evidence="4" type="ORF">ESB00_12155</name>
</gene>
<dbReference type="RefSeq" id="WP_129047951.1">
    <property type="nucleotide sequence ID" value="NZ_SDHX01000001.1"/>
</dbReference>
<feature type="region of interest" description="Disordered" evidence="2">
    <location>
        <begin position="457"/>
        <end position="485"/>
    </location>
</feature>
<dbReference type="InterPro" id="IPR033396">
    <property type="entry name" value="DUF5107"/>
</dbReference>
<feature type="domain" description="DUF5107" evidence="3">
    <location>
        <begin position="43"/>
        <end position="375"/>
    </location>
</feature>
<organism evidence="4 5">
    <name type="scientific">Oleiharenicola lentus</name>
    <dbReference type="NCBI Taxonomy" id="2508720"/>
    <lineage>
        <taxon>Bacteria</taxon>
        <taxon>Pseudomonadati</taxon>
        <taxon>Verrucomicrobiota</taxon>
        <taxon>Opitutia</taxon>
        <taxon>Opitutales</taxon>
        <taxon>Opitutaceae</taxon>
        <taxon>Oleiharenicola</taxon>
    </lineage>
</organism>
<dbReference type="PANTHER" id="PTHR12558:SF33">
    <property type="entry name" value="BLL7664 PROTEIN"/>
    <property type="match status" value="1"/>
</dbReference>
<evidence type="ECO:0000313" key="5">
    <source>
        <dbReference type="Proteomes" id="UP000290218"/>
    </source>
</evidence>
<dbReference type="SUPFAM" id="SSF48452">
    <property type="entry name" value="TPR-like"/>
    <property type="match status" value="4"/>
</dbReference>
<dbReference type="InterPro" id="IPR011990">
    <property type="entry name" value="TPR-like_helical_dom_sf"/>
</dbReference>
<evidence type="ECO:0000313" key="4">
    <source>
        <dbReference type="EMBL" id="RXK56583.1"/>
    </source>
</evidence>
<dbReference type="SMART" id="SM00028">
    <property type="entry name" value="TPR"/>
    <property type="match status" value="8"/>
</dbReference>
<feature type="repeat" description="TPR" evidence="1">
    <location>
        <begin position="783"/>
        <end position="816"/>
    </location>
</feature>
<evidence type="ECO:0000256" key="2">
    <source>
        <dbReference type="SAM" id="MobiDB-lite"/>
    </source>
</evidence>
<proteinExistence type="predicted"/>
<dbReference type="AlphaFoldDB" id="A0A4Q1CBU5"/>
<dbReference type="Proteomes" id="UP000290218">
    <property type="component" value="Unassembled WGS sequence"/>
</dbReference>
<name>A0A4Q1CBU5_9BACT</name>
<protein>
    <submittedName>
        <fullName evidence="4">DUF5107 domain-containing protein</fullName>
    </submittedName>
</protein>
<dbReference type="InterPro" id="IPR019734">
    <property type="entry name" value="TPR_rpt"/>
</dbReference>